<gene>
    <name evidence="1" type="ORF">CITCOLO1_LOCUS13096</name>
</gene>
<dbReference type="EMBL" id="OZ021738">
    <property type="protein sequence ID" value="CAK9321033.1"/>
    <property type="molecule type" value="Genomic_DNA"/>
</dbReference>
<dbReference type="Proteomes" id="UP001642487">
    <property type="component" value="Chromosome 4"/>
</dbReference>
<evidence type="ECO:0000313" key="1">
    <source>
        <dbReference type="EMBL" id="CAK9321033.1"/>
    </source>
</evidence>
<sequence>MMNLCIEYNKQFLFELILHALYPIRQPVTGEKRSVEAMGGYEMEPLNVENAPPLETFHTILISSPSL</sequence>
<reference evidence="1 2" key="1">
    <citation type="submission" date="2024-03" db="EMBL/GenBank/DDBJ databases">
        <authorList>
            <person name="Gkanogiannis A."/>
            <person name="Becerra Lopez-Lavalle L."/>
        </authorList>
    </citation>
    <scope>NUCLEOTIDE SEQUENCE [LARGE SCALE GENOMIC DNA]</scope>
</reference>
<keyword evidence="2" id="KW-1185">Reference proteome</keyword>
<evidence type="ECO:0000313" key="2">
    <source>
        <dbReference type="Proteomes" id="UP001642487"/>
    </source>
</evidence>
<organism evidence="1 2">
    <name type="scientific">Citrullus colocynthis</name>
    <name type="common">colocynth</name>
    <dbReference type="NCBI Taxonomy" id="252529"/>
    <lineage>
        <taxon>Eukaryota</taxon>
        <taxon>Viridiplantae</taxon>
        <taxon>Streptophyta</taxon>
        <taxon>Embryophyta</taxon>
        <taxon>Tracheophyta</taxon>
        <taxon>Spermatophyta</taxon>
        <taxon>Magnoliopsida</taxon>
        <taxon>eudicotyledons</taxon>
        <taxon>Gunneridae</taxon>
        <taxon>Pentapetalae</taxon>
        <taxon>rosids</taxon>
        <taxon>fabids</taxon>
        <taxon>Cucurbitales</taxon>
        <taxon>Cucurbitaceae</taxon>
        <taxon>Benincaseae</taxon>
        <taxon>Citrullus</taxon>
    </lineage>
</organism>
<accession>A0ABP0YKK0</accession>
<name>A0ABP0YKK0_9ROSI</name>
<protein>
    <submittedName>
        <fullName evidence="1">Uncharacterized protein</fullName>
    </submittedName>
</protein>
<proteinExistence type="predicted"/>